<evidence type="ECO:0000313" key="3">
    <source>
        <dbReference type="Proteomes" id="UP000831537"/>
    </source>
</evidence>
<dbReference type="EMBL" id="CP095071">
    <property type="protein sequence ID" value="UOQ85479.1"/>
    <property type="molecule type" value="Genomic_DNA"/>
</dbReference>
<dbReference type="RefSeq" id="WP_244744744.1">
    <property type="nucleotide sequence ID" value="NZ_CP095071.1"/>
</dbReference>
<gene>
    <name evidence="2" type="ORF">MUN87_00805</name>
</gene>
<dbReference type="InterPro" id="IPR024515">
    <property type="entry name" value="DUF3397"/>
</dbReference>
<feature type="transmembrane region" description="Helical" evidence="1">
    <location>
        <begin position="6"/>
        <end position="27"/>
    </location>
</feature>
<protein>
    <submittedName>
        <fullName evidence="2">DUF3397 domain-containing protein</fullName>
    </submittedName>
</protein>
<feature type="transmembrane region" description="Helical" evidence="1">
    <location>
        <begin position="104"/>
        <end position="128"/>
    </location>
</feature>
<dbReference type="Pfam" id="PF11877">
    <property type="entry name" value="DUF3397"/>
    <property type="match status" value="1"/>
</dbReference>
<organism evidence="2 3">
    <name type="scientific">Gracilibacillus salinarum</name>
    <dbReference type="NCBI Taxonomy" id="2932255"/>
    <lineage>
        <taxon>Bacteria</taxon>
        <taxon>Bacillati</taxon>
        <taxon>Bacillota</taxon>
        <taxon>Bacilli</taxon>
        <taxon>Bacillales</taxon>
        <taxon>Bacillaceae</taxon>
        <taxon>Gracilibacillus</taxon>
    </lineage>
</organism>
<keyword evidence="1" id="KW-0812">Transmembrane</keyword>
<reference evidence="2 3" key="1">
    <citation type="submission" date="2022-04" db="EMBL/GenBank/DDBJ databases">
        <title>Gracilibacillus sp. isolated from saltern.</title>
        <authorList>
            <person name="Won M."/>
            <person name="Lee C.-M."/>
            <person name="Woen H.-Y."/>
            <person name="Kwon S.-W."/>
        </authorList>
    </citation>
    <scope>NUCLEOTIDE SEQUENCE [LARGE SCALE GENOMIC DNA]</scope>
    <source>
        <strain evidence="2 3">SSPM10-3</strain>
    </source>
</reference>
<dbReference type="Proteomes" id="UP000831537">
    <property type="component" value="Chromosome"/>
</dbReference>
<proteinExistence type="predicted"/>
<name>A0ABY4GML7_9BACI</name>
<keyword evidence="1" id="KW-1133">Transmembrane helix</keyword>
<feature type="transmembrane region" description="Helical" evidence="1">
    <location>
        <begin position="39"/>
        <end position="59"/>
    </location>
</feature>
<feature type="transmembrane region" description="Helical" evidence="1">
    <location>
        <begin position="65"/>
        <end position="84"/>
    </location>
</feature>
<evidence type="ECO:0000256" key="1">
    <source>
        <dbReference type="SAM" id="Phobius"/>
    </source>
</evidence>
<keyword evidence="3" id="KW-1185">Reference proteome</keyword>
<sequence>MEGFYYLFALMVTLPTAITLFVYLLTYRLVKKRKFSFHFAIDSTTILYVGSVAAIVYSIFSVNPIAYIALILIAILMICVFIHWRKYTDIVFRQVCKRFWKSTFLLFFVLHIISICYGLFYQISVVFIDLS</sequence>
<accession>A0ABY4GML7</accession>
<keyword evidence="1" id="KW-0472">Membrane</keyword>
<evidence type="ECO:0000313" key="2">
    <source>
        <dbReference type="EMBL" id="UOQ85479.1"/>
    </source>
</evidence>